<name>A0A8J2I316_9PLEO</name>
<evidence type="ECO:0000313" key="3">
    <source>
        <dbReference type="Proteomes" id="UP000676310"/>
    </source>
</evidence>
<proteinExistence type="predicted"/>
<keyword evidence="3" id="KW-1185">Reference proteome</keyword>
<organism evidence="2 3">
    <name type="scientific">Alternaria atra</name>
    <dbReference type="NCBI Taxonomy" id="119953"/>
    <lineage>
        <taxon>Eukaryota</taxon>
        <taxon>Fungi</taxon>
        <taxon>Dikarya</taxon>
        <taxon>Ascomycota</taxon>
        <taxon>Pezizomycotina</taxon>
        <taxon>Dothideomycetes</taxon>
        <taxon>Pleosporomycetidae</taxon>
        <taxon>Pleosporales</taxon>
        <taxon>Pleosporineae</taxon>
        <taxon>Pleosporaceae</taxon>
        <taxon>Alternaria</taxon>
        <taxon>Alternaria sect. Ulocladioides</taxon>
    </lineage>
</organism>
<keyword evidence="1" id="KW-1133">Transmembrane helix</keyword>
<dbReference type="OrthoDB" id="10321037at2759"/>
<reference evidence="2" key="1">
    <citation type="submission" date="2021-05" db="EMBL/GenBank/DDBJ databases">
        <authorList>
            <person name="Stam R."/>
        </authorList>
    </citation>
    <scope>NUCLEOTIDE SEQUENCE</scope>
    <source>
        <strain evidence="2">CS162</strain>
    </source>
</reference>
<protein>
    <submittedName>
        <fullName evidence="2">Uncharacterized protein</fullName>
    </submittedName>
</protein>
<dbReference type="Proteomes" id="UP000676310">
    <property type="component" value="Unassembled WGS sequence"/>
</dbReference>
<dbReference type="AlphaFoldDB" id="A0A8J2I316"/>
<evidence type="ECO:0000313" key="2">
    <source>
        <dbReference type="EMBL" id="CAG5163520.1"/>
    </source>
</evidence>
<evidence type="ECO:0000256" key="1">
    <source>
        <dbReference type="SAM" id="Phobius"/>
    </source>
</evidence>
<accession>A0A8J2I316</accession>
<keyword evidence="1" id="KW-0812">Transmembrane</keyword>
<comment type="caution">
    <text evidence="2">The sequence shown here is derived from an EMBL/GenBank/DDBJ whole genome shotgun (WGS) entry which is preliminary data.</text>
</comment>
<dbReference type="GeneID" id="67018385"/>
<dbReference type="EMBL" id="CAJRGZ010000019">
    <property type="protein sequence ID" value="CAG5163520.1"/>
    <property type="molecule type" value="Genomic_DNA"/>
</dbReference>
<sequence length="124" mass="13843">MPHIYAIPASEASAFAPPKLVNLWAAGTEITVPSYAWRLTDTCFLMLFIVQTLLFIGLVCQDADLTVKLFNLKEGKWAGKVTNQVINGIGRNSLKEKIKEEILTELRIAIAREQRKCGSELSQH</sequence>
<keyword evidence="1" id="KW-0472">Membrane</keyword>
<gene>
    <name evidence="2" type="ORF">ALTATR162_LOCUS6490</name>
</gene>
<feature type="transmembrane region" description="Helical" evidence="1">
    <location>
        <begin position="39"/>
        <end position="60"/>
    </location>
</feature>
<dbReference type="RefSeq" id="XP_043170047.1">
    <property type="nucleotide sequence ID" value="XM_043314112.1"/>
</dbReference>